<dbReference type="PANTHER" id="PTHR43767:SF1">
    <property type="entry name" value="NONRIBOSOMAL PEPTIDE SYNTHASE PES1 (EUROFUNG)-RELATED"/>
    <property type="match status" value="1"/>
</dbReference>
<feature type="domain" description="AMP-dependent synthetase/ligase" evidence="1">
    <location>
        <begin position="24"/>
        <end position="86"/>
    </location>
</feature>
<dbReference type="Pfam" id="PF00501">
    <property type="entry name" value="AMP-binding"/>
    <property type="match status" value="1"/>
</dbReference>
<feature type="non-terminal residue" evidence="2">
    <location>
        <position position="86"/>
    </location>
</feature>
<dbReference type="EMBL" id="UINC01037658">
    <property type="protein sequence ID" value="SVB33473.1"/>
    <property type="molecule type" value="Genomic_DNA"/>
</dbReference>
<sequence length="86" mass="9242">VLLNNIELEHTNMRDVFLARASLGDKSLLICESETLTYGDADEQSNRIANSLSGFGIAKGDVVATLMYSSVEHAAVWLACVKLGAI</sequence>
<reference evidence="2" key="1">
    <citation type="submission" date="2018-05" db="EMBL/GenBank/DDBJ databases">
        <authorList>
            <person name="Lanie J.A."/>
            <person name="Ng W.-L."/>
            <person name="Kazmierczak K.M."/>
            <person name="Andrzejewski T.M."/>
            <person name="Davidsen T.M."/>
            <person name="Wayne K.J."/>
            <person name="Tettelin H."/>
            <person name="Glass J.I."/>
            <person name="Rusch D."/>
            <person name="Podicherti R."/>
            <person name="Tsui H.-C.T."/>
            <person name="Winkler M.E."/>
        </authorList>
    </citation>
    <scope>NUCLEOTIDE SEQUENCE</scope>
</reference>
<dbReference type="Gene3D" id="3.40.50.980">
    <property type="match status" value="1"/>
</dbReference>
<dbReference type="InterPro" id="IPR050237">
    <property type="entry name" value="ATP-dep_AMP-bd_enzyme"/>
</dbReference>
<dbReference type="PANTHER" id="PTHR43767">
    <property type="entry name" value="LONG-CHAIN-FATTY-ACID--COA LIGASE"/>
    <property type="match status" value="1"/>
</dbReference>
<dbReference type="SUPFAM" id="SSF56801">
    <property type="entry name" value="Acetyl-CoA synthetase-like"/>
    <property type="match status" value="1"/>
</dbReference>
<gene>
    <name evidence="2" type="ORF">METZ01_LOCUS186327</name>
</gene>
<dbReference type="AlphaFoldDB" id="A0A382D7A2"/>
<accession>A0A382D7A2</accession>
<proteinExistence type="predicted"/>
<protein>
    <recommendedName>
        <fullName evidence="1">AMP-dependent synthetase/ligase domain-containing protein</fullName>
    </recommendedName>
</protein>
<evidence type="ECO:0000313" key="2">
    <source>
        <dbReference type="EMBL" id="SVB33473.1"/>
    </source>
</evidence>
<dbReference type="InterPro" id="IPR000873">
    <property type="entry name" value="AMP-dep_synth/lig_dom"/>
</dbReference>
<feature type="non-terminal residue" evidence="2">
    <location>
        <position position="1"/>
    </location>
</feature>
<evidence type="ECO:0000259" key="1">
    <source>
        <dbReference type="Pfam" id="PF00501"/>
    </source>
</evidence>
<organism evidence="2">
    <name type="scientific">marine metagenome</name>
    <dbReference type="NCBI Taxonomy" id="408172"/>
    <lineage>
        <taxon>unclassified sequences</taxon>
        <taxon>metagenomes</taxon>
        <taxon>ecological metagenomes</taxon>
    </lineage>
</organism>
<name>A0A382D7A2_9ZZZZ</name>